<gene>
    <name evidence="3" type="ORF">Naga_100078g25</name>
</gene>
<name>W7TH52_9STRA</name>
<dbReference type="EMBL" id="AZIL01000690">
    <property type="protein sequence ID" value="EWM26325.1"/>
    <property type="molecule type" value="Genomic_DNA"/>
</dbReference>
<keyword evidence="2" id="KW-0812">Transmembrane</keyword>
<dbReference type="AlphaFoldDB" id="W7TH52"/>
<feature type="compositionally biased region" description="Low complexity" evidence="1">
    <location>
        <begin position="19"/>
        <end position="54"/>
    </location>
</feature>
<proteinExistence type="predicted"/>
<evidence type="ECO:0000313" key="3">
    <source>
        <dbReference type="EMBL" id="EWM26325.1"/>
    </source>
</evidence>
<protein>
    <submittedName>
        <fullName evidence="3">Uncharacterized protein</fullName>
    </submittedName>
</protein>
<keyword evidence="2" id="KW-1133">Transmembrane helix</keyword>
<dbReference type="SUPFAM" id="SSF117070">
    <property type="entry name" value="LEA14-like"/>
    <property type="match status" value="1"/>
</dbReference>
<sequence>MPLDLISPLERGQSDHQPSSSSSSSSSSGTSSSGDSGSGKSSSSSGVSSSYGSSFYDGTESEPTTKGSWDSDISTYPTTPFHKSFCCKCLGWTLAILLVPSIVVGILVYKRVLWFTMPTITYEKGSSLRISTLDGPHSATDYNVAINVKVNNPNNFPLRFSDVAMQLTGR</sequence>
<feature type="region of interest" description="Disordered" evidence="1">
    <location>
        <begin position="1"/>
        <end position="72"/>
    </location>
</feature>
<evidence type="ECO:0000313" key="4">
    <source>
        <dbReference type="Proteomes" id="UP000019335"/>
    </source>
</evidence>
<evidence type="ECO:0000256" key="2">
    <source>
        <dbReference type="SAM" id="Phobius"/>
    </source>
</evidence>
<keyword evidence="2" id="KW-0472">Membrane</keyword>
<reference evidence="3 4" key="1">
    <citation type="journal article" date="2014" name="Mol. Plant">
        <title>Chromosome Scale Genome Assembly and Transcriptome Profiling of Nannochloropsis gaditana in Nitrogen Depletion.</title>
        <authorList>
            <person name="Corteggiani Carpinelli E."/>
            <person name="Telatin A."/>
            <person name="Vitulo N."/>
            <person name="Forcato C."/>
            <person name="D'Angelo M."/>
            <person name="Schiavon R."/>
            <person name="Vezzi A."/>
            <person name="Giacometti G.M."/>
            <person name="Morosinotto T."/>
            <person name="Valle G."/>
        </authorList>
    </citation>
    <scope>NUCLEOTIDE SEQUENCE [LARGE SCALE GENOMIC DNA]</scope>
    <source>
        <strain evidence="3 4">B-31</strain>
    </source>
</reference>
<organism evidence="3 4">
    <name type="scientific">Nannochloropsis gaditana</name>
    <dbReference type="NCBI Taxonomy" id="72520"/>
    <lineage>
        <taxon>Eukaryota</taxon>
        <taxon>Sar</taxon>
        <taxon>Stramenopiles</taxon>
        <taxon>Ochrophyta</taxon>
        <taxon>Eustigmatophyceae</taxon>
        <taxon>Eustigmatales</taxon>
        <taxon>Monodopsidaceae</taxon>
        <taxon>Nannochloropsis</taxon>
    </lineage>
</organism>
<evidence type="ECO:0000256" key="1">
    <source>
        <dbReference type="SAM" id="MobiDB-lite"/>
    </source>
</evidence>
<accession>W7TH52</accession>
<feature type="transmembrane region" description="Helical" evidence="2">
    <location>
        <begin position="90"/>
        <end position="109"/>
    </location>
</feature>
<dbReference type="Proteomes" id="UP000019335">
    <property type="component" value="Chromosome 9"/>
</dbReference>
<feature type="compositionally biased region" description="Polar residues" evidence="1">
    <location>
        <begin position="61"/>
        <end position="72"/>
    </location>
</feature>
<keyword evidence="4" id="KW-1185">Reference proteome</keyword>
<comment type="caution">
    <text evidence="3">The sequence shown here is derived from an EMBL/GenBank/DDBJ whole genome shotgun (WGS) entry which is preliminary data.</text>
</comment>